<dbReference type="InterPro" id="IPR036388">
    <property type="entry name" value="WH-like_DNA-bd_sf"/>
</dbReference>
<protein>
    <submittedName>
        <fullName evidence="3">Uncharacterized protein</fullName>
    </submittedName>
</protein>
<dbReference type="GO" id="GO:0003677">
    <property type="term" value="F:DNA binding"/>
    <property type="evidence" value="ECO:0007669"/>
    <property type="project" value="InterPro"/>
</dbReference>
<accession>A0A1U9K5J5</accession>
<proteinExistence type="predicted"/>
<dbReference type="SUPFAM" id="SSF46894">
    <property type="entry name" value="C-terminal effector domain of the bipartite response regulators"/>
    <property type="match status" value="1"/>
</dbReference>
<reference evidence="3 4" key="1">
    <citation type="journal article" date="2015" name="Int. J. Syst. Evol. Microbiol.">
        <title>Novibacillus thermophilus gen. nov., sp. nov., a Gram-staining-negative and moderately thermophilic member of the family Thermoactinomycetaceae.</title>
        <authorList>
            <person name="Yang G."/>
            <person name="Chen J."/>
            <person name="Zhou S."/>
        </authorList>
    </citation>
    <scope>NUCLEOTIDE SEQUENCE [LARGE SCALE GENOMIC DNA]</scope>
    <source>
        <strain evidence="3 4">SG-1</strain>
    </source>
</reference>
<dbReference type="GO" id="GO:0006355">
    <property type="term" value="P:regulation of DNA-templated transcription"/>
    <property type="evidence" value="ECO:0007669"/>
    <property type="project" value="InterPro"/>
</dbReference>
<evidence type="ECO:0000256" key="1">
    <source>
        <dbReference type="ARBA" id="ARBA00023015"/>
    </source>
</evidence>
<dbReference type="OrthoDB" id="8910390at2"/>
<organism evidence="3 4">
    <name type="scientific">Novibacillus thermophilus</name>
    <dbReference type="NCBI Taxonomy" id="1471761"/>
    <lineage>
        <taxon>Bacteria</taxon>
        <taxon>Bacillati</taxon>
        <taxon>Bacillota</taxon>
        <taxon>Bacilli</taxon>
        <taxon>Bacillales</taxon>
        <taxon>Thermoactinomycetaceae</taxon>
        <taxon>Novibacillus</taxon>
    </lineage>
</organism>
<gene>
    <name evidence="3" type="ORF">B0W44_05280</name>
</gene>
<dbReference type="EMBL" id="CP019699">
    <property type="protein sequence ID" value="AQS55280.1"/>
    <property type="molecule type" value="Genomic_DNA"/>
</dbReference>
<dbReference type="Gene3D" id="1.10.10.10">
    <property type="entry name" value="Winged helix-like DNA-binding domain superfamily/Winged helix DNA-binding domain"/>
    <property type="match status" value="1"/>
</dbReference>
<dbReference type="InterPro" id="IPR016032">
    <property type="entry name" value="Sig_transdc_resp-reg_C-effctor"/>
</dbReference>
<dbReference type="AlphaFoldDB" id="A0A1U9K5J5"/>
<dbReference type="RefSeq" id="WP_077719101.1">
    <property type="nucleotide sequence ID" value="NZ_CP019699.1"/>
</dbReference>
<dbReference type="KEGG" id="ntr:B0W44_05280"/>
<evidence type="ECO:0000313" key="3">
    <source>
        <dbReference type="EMBL" id="AQS55280.1"/>
    </source>
</evidence>
<dbReference type="Pfam" id="PF13384">
    <property type="entry name" value="HTH_23"/>
    <property type="match status" value="1"/>
</dbReference>
<sequence>MNRREIEKALKDYHWMVKEIARLRKILGGAGERLCRQYGIESTLPKPKGINTDIVYNEVARRERLWKHLEQLVKKVAFVESHIHLISDDRERTVLYCLLEGMTIASIARHLKMSERQVFRTRDNIVSRMSGMSGMSGLSRNLNKEKSCV</sequence>
<dbReference type="Proteomes" id="UP000188603">
    <property type="component" value="Chromosome"/>
</dbReference>
<evidence type="ECO:0000313" key="4">
    <source>
        <dbReference type="Proteomes" id="UP000188603"/>
    </source>
</evidence>
<keyword evidence="2" id="KW-0804">Transcription</keyword>
<name>A0A1U9K5J5_9BACL</name>
<evidence type="ECO:0000256" key="2">
    <source>
        <dbReference type="ARBA" id="ARBA00023163"/>
    </source>
</evidence>
<keyword evidence="1" id="KW-0805">Transcription regulation</keyword>
<keyword evidence="4" id="KW-1185">Reference proteome</keyword>